<organism evidence="2 3">
    <name type="scientific">Candidatus Nomurabacteria bacterium GW2011_GWC2_42_20</name>
    <dbReference type="NCBI Taxonomy" id="1618756"/>
    <lineage>
        <taxon>Bacteria</taxon>
        <taxon>Candidatus Nomuraibacteriota</taxon>
    </lineage>
</organism>
<dbReference type="AlphaFoldDB" id="A0A0G0ZGU8"/>
<evidence type="ECO:0000313" key="3">
    <source>
        <dbReference type="Proteomes" id="UP000034704"/>
    </source>
</evidence>
<dbReference type="InterPro" id="IPR015797">
    <property type="entry name" value="NUDIX_hydrolase-like_dom_sf"/>
</dbReference>
<dbReference type="SUPFAM" id="SSF55811">
    <property type="entry name" value="Nudix"/>
    <property type="match status" value="1"/>
</dbReference>
<dbReference type="EMBL" id="LCDG01000004">
    <property type="protein sequence ID" value="KKS47937.1"/>
    <property type="molecule type" value="Genomic_DNA"/>
</dbReference>
<dbReference type="STRING" id="1618756.UV12_C0004G0045"/>
<dbReference type="Gene3D" id="3.90.79.10">
    <property type="entry name" value="Nucleoside Triphosphate Pyrophosphohydrolase"/>
    <property type="match status" value="1"/>
</dbReference>
<dbReference type="Pfam" id="PF00293">
    <property type="entry name" value="NUDIX"/>
    <property type="match status" value="1"/>
</dbReference>
<proteinExistence type="predicted"/>
<evidence type="ECO:0000313" key="2">
    <source>
        <dbReference type="EMBL" id="KKS47937.1"/>
    </source>
</evidence>
<dbReference type="InterPro" id="IPR000086">
    <property type="entry name" value="NUDIX_hydrolase_dom"/>
</dbReference>
<accession>A0A0G0ZGU8</accession>
<name>A0A0G0ZGU8_9BACT</name>
<feature type="domain" description="Nudix hydrolase" evidence="1">
    <location>
        <begin position="24"/>
        <end position="135"/>
    </location>
</feature>
<reference evidence="2 3" key="1">
    <citation type="journal article" date="2015" name="Nature">
        <title>rRNA introns, odd ribosomes, and small enigmatic genomes across a large radiation of phyla.</title>
        <authorList>
            <person name="Brown C.T."/>
            <person name="Hug L.A."/>
            <person name="Thomas B.C."/>
            <person name="Sharon I."/>
            <person name="Castelle C.J."/>
            <person name="Singh A."/>
            <person name="Wilkins M.J."/>
            <person name="Williams K.H."/>
            <person name="Banfield J.F."/>
        </authorList>
    </citation>
    <scope>NUCLEOTIDE SEQUENCE [LARGE SCALE GENOMIC DNA]</scope>
</reference>
<comment type="caution">
    <text evidence="2">The sequence shown here is derived from an EMBL/GenBank/DDBJ whole genome shotgun (WGS) entry which is preliminary data.</text>
</comment>
<gene>
    <name evidence="2" type="ORF">UV12_C0004G0045</name>
</gene>
<dbReference type="Proteomes" id="UP000034704">
    <property type="component" value="Unassembled WGS sequence"/>
</dbReference>
<evidence type="ECO:0000259" key="1">
    <source>
        <dbReference type="Pfam" id="PF00293"/>
    </source>
</evidence>
<protein>
    <submittedName>
        <fullName evidence="2">ADP-ribose pyrophosphatase</fullName>
    </submittedName>
</protein>
<sequence>MNNLSPHLPAEKYKELMDISPICTVDVLFFNSDKTKTLLFKRKNQPIRDQYFSIGGRLLKNERLMDGAVRQSLREACVVVDIEKLTLGGTQDEINPNSMFDGINYHAVNTFYGYVLGSEEIKLDSQHSEYRWFPVTYDSFHPFIKTKIASLLKAYGKEL</sequence>